<dbReference type="OrthoDB" id="9807414at2"/>
<dbReference type="AlphaFoldDB" id="A0A2P8F7C8"/>
<feature type="region of interest" description="Disordered" evidence="1">
    <location>
        <begin position="230"/>
        <end position="251"/>
    </location>
</feature>
<organism evidence="2 3">
    <name type="scientific">Shimia abyssi</name>
    <dbReference type="NCBI Taxonomy" id="1662395"/>
    <lineage>
        <taxon>Bacteria</taxon>
        <taxon>Pseudomonadati</taxon>
        <taxon>Pseudomonadota</taxon>
        <taxon>Alphaproteobacteria</taxon>
        <taxon>Rhodobacterales</taxon>
        <taxon>Roseobacteraceae</taxon>
    </lineage>
</organism>
<dbReference type="Proteomes" id="UP000240418">
    <property type="component" value="Unassembled WGS sequence"/>
</dbReference>
<sequence length="510" mass="57411">MHILYYNWVDYLDPEKRGGGVTVYQRNLIEDLKARPDIRTDFLSSGITYDLTSQKPRWQVIGEEGPGECRRFEIVNSGALAPSHHSFGASTQLHHEETTRTFRDFLHQNGPYDIVHFNNLEGIPAEILKLKEEFQDTKFVLSLHNYYPFCPQVNLWHREAKACENFDEGRKCAYCLLGQANPKAVRYANAVSAKLKRHGIQPGTPAFDGFFFPLMRIGYRTSKLLSRISGVKRPQGSDNPAEPREQSPTDNPRVAAVLESIEPPSSQGFDLRRREMVDLINAYCDSVIGVSRRVTRIASNFGIKDTLLKTMYIGTQHADRFLNTDPNFELPRADGTLSLAFLGYARRDKGFYFLLESLEELPKELAARIHLIIAAANTDKPTLARVSGLAERFASIRFADGYSHDNLDEILRDADVGVVPVLWEDSLPQVAIEMHARRLPLLTSNLGGARELANSDKLVFQSGSVSSFHDTVEALLGGDIDLQTYWQEAMPPKQVGEHVDELLNLYGEVS</sequence>
<evidence type="ECO:0000313" key="2">
    <source>
        <dbReference type="EMBL" id="PSL17621.1"/>
    </source>
</evidence>
<evidence type="ECO:0000313" key="3">
    <source>
        <dbReference type="Proteomes" id="UP000240418"/>
    </source>
</evidence>
<reference evidence="2 3" key="1">
    <citation type="submission" date="2018-03" db="EMBL/GenBank/DDBJ databases">
        <title>Genomic Encyclopedia of Archaeal and Bacterial Type Strains, Phase II (KMG-II): from individual species to whole genera.</title>
        <authorList>
            <person name="Goeker M."/>
        </authorList>
    </citation>
    <scope>NUCLEOTIDE SEQUENCE [LARGE SCALE GENOMIC DNA]</scope>
    <source>
        <strain evidence="2 3">DSM 100673</strain>
    </source>
</reference>
<name>A0A2P8F7C8_9RHOB</name>
<comment type="caution">
    <text evidence="2">The sequence shown here is derived from an EMBL/GenBank/DDBJ whole genome shotgun (WGS) entry which is preliminary data.</text>
</comment>
<protein>
    <submittedName>
        <fullName evidence="2">Glycosyl transferase family 1</fullName>
    </submittedName>
</protein>
<proteinExistence type="predicted"/>
<dbReference type="RefSeq" id="WP_106609942.1">
    <property type="nucleotide sequence ID" value="NZ_PYGJ01000016.1"/>
</dbReference>
<dbReference type="Gene3D" id="3.40.50.2000">
    <property type="entry name" value="Glycogen Phosphorylase B"/>
    <property type="match status" value="1"/>
</dbReference>
<dbReference type="GO" id="GO:0016740">
    <property type="term" value="F:transferase activity"/>
    <property type="evidence" value="ECO:0007669"/>
    <property type="project" value="UniProtKB-KW"/>
</dbReference>
<dbReference type="EMBL" id="PYGJ01000016">
    <property type="protein sequence ID" value="PSL17621.1"/>
    <property type="molecule type" value="Genomic_DNA"/>
</dbReference>
<dbReference type="PANTHER" id="PTHR12526">
    <property type="entry name" value="GLYCOSYLTRANSFERASE"/>
    <property type="match status" value="1"/>
</dbReference>
<accession>A0A2P8F7C8</accession>
<keyword evidence="2" id="KW-0808">Transferase</keyword>
<dbReference type="SUPFAM" id="SSF53756">
    <property type="entry name" value="UDP-Glycosyltransferase/glycogen phosphorylase"/>
    <property type="match status" value="1"/>
</dbReference>
<keyword evidence="3" id="KW-1185">Reference proteome</keyword>
<gene>
    <name evidence="2" type="ORF">CLV88_11668</name>
</gene>
<evidence type="ECO:0000256" key="1">
    <source>
        <dbReference type="SAM" id="MobiDB-lite"/>
    </source>
</evidence>
<dbReference type="Pfam" id="PF13692">
    <property type="entry name" value="Glyco_trans_1_4"/>
    <property type="match status" value="1"/>
</dbReference>